<reference evidence="2 3" key="1">
    <citation type="submission" date="2024-06" db="EMBL/GenBank/DDBJ databases">
        <authorList>
            <person name="Kim D.-U."/>
        </authorList>
    </citation>
    <scope>NUCLEOTIDE SEQUENCE [LARGE SCALE GENOMIC DNA]</scope>
    <source>
        <strain evidence="2 3">KACC15460</strain>
    </source>
</reference>
<dbReference type="Proteomes" id="UP001548832">
    <property type="component" value="Unassembled WGS sequence"/>
</dbReference>
<comment type="caution">
    <text evidence="2">The sequence shown here is derived from an EMBL/GenBank/DDBJ whole genome shotgun (WGS) entry which is preliminary data.</text>
</comment>
<sequence>MLDEKAREWPAIALVPRIDGCSRDDDLVFQGAFSRQTHLAPPQAAVVETLDGKGTLGLHNFIAQQFSMPQGMCGRLTGAVMGLINHLPNRRAIELLDIAEQDDVLEIGFGPGWALKKMAKLARSGTVTGVDRSPTMVRQAHARNRAAIHHRKLKLIQGTCEQLPLETASVDKVLAVNVIYFCSPIGTALAEAHRVLRPGGTMSIYATDCSSMRGLQFIGPETRQTFDRKGLEDFLSRSAFATDQIDIQPVWLPFGFRGLVARLCKR</sequence>
<name>A0ABV2DLW8_9HYPH</name>
<dbReference type="PANTHER" id="PTHR42912">
    <property type="entry name" value="METHYLTRANSFERASE"/>
    <property type="match status" value="1"/>
</dbReference>
<dbReference type="Pfam" id="PF08241">
    <property type="entry name" value="Methyltransf_11"/>
    <property type="match status" value="1"/>
</dbReference>
<dbReference type="GO" id="GO:0008168">
    <property type="term" value="F:methyltransferase activity"/>
    <property type="evidence" value="ECO:0007669"/>
    <property type="project" value="UniProtKB-KW"/>
</dbReference>
<accession>A0ABV2DLW8</accession>
<dbReference type="EC" id="2.1.-.-" evidence="2"/>
<dbReference type="Gene3D" id="3.40.50.150">
    <property type="entry name" value="Vaccinia Virus protein VP39"/>
    <property type="match status" value="1"/>
</dbReference>
<dbReference type="EMBL" id="JBEWSZ010000002">
    <property type="protein sequence ID" value="MET2831001.1"/>
    <property type="molecule type" value="Genomic_DNA"/>
</dbReference>
<dbReference type="SUPFAM" id="SSF53335">
    <property type="entry name" value="S-adenosyl-L-methionine-dependent methyltransferases"/>
    <property type="match status" value="1"/>
</dbReference>
<dbReference type="GO" id="GO:0032259">
    <property type="term" value="P:methylation"/>
    <property type="evidence" value="ECO:0007669"/>
    <property type="project" value="UniProtKB-KW"/>
</dbReference>
<evidence type="ECO:0000313" key="2">
    <source>
        <dbReference type="EMBL" id="MET2831001.1"/>
    </source>
</evidence>
<proteinExistence type="predicted"/>
<keyword evidence="2" id="KW-0808">Transferase</keyword>
<evidence type="ECO:0000259" key="1">
    <source>
        <dbReference type="Pfam" id="PF08241"/>
    </source>
</evidence>
<dbReference type="RefSeq" id="WP_354463093.1">
    <property type="nucleotide sequence ID" value="NZ_JBEWSZ010000002.1"/>
</dbReference>
<dbReference type="InterPro" id="IPR013216">
    <property type="entry name" value="Methyltransf_11"/>
</dbReference>
<dbReference type="CDD" id="cd02440">
    <property type="entry name" value="AdoMet_MTases"/>
    <property type="match status" value="1"/>
</dbReference>
<dbReference type="InterPro" id="IPR050508">
    <property type="entry name" value="Methyltransf_Superfamily"/>
</dbReference>
<feature type="domain" description="Methyltransferase type 11" evidence="1">
    <location>
        <begin position="105"/>
        <end position="203"/>
    </location>
</feature>
<gene>
    <name evidence="2" type="ORF">ABVQ20_28860</name>
</gene>
<keyword evidence="3" id="KW-1185">Reference proteome</keyword>
<protein>
    <submittedName>
        <fullName evidence="2">Class I SAM-dependent methyltransferase</fullName>
        <ecNumber evidence="2">2.1.-.-</ecNumber>
    </submittedName>
</protein>
<evidence type="ECO:0000313" key="3">
    <source>
        <dbReference type="Proteomes" id="UP001548832"/>
    </source>
</evidence>
<organism evidence="2 3">
    <name type="scientific">Mesorhizobium shangrilense</name>
    <dbReference type="NCBI Taxonomy" id="460060"/>
    <lineage>
        <taxon>Bacteria</taxon>
        <taxon>Pseudomonadati</taxon>
        <taxon>Pseudomonadota</taxon>
        <taxon>Alphaproteobacteria</taxon>
        <taxon>Hyphomicrobiales</taxon>
        <taxon>Phyllobacteriaceae</taxon>
        <taxon>Mesorhizobium</taxon>
    </lineage>
</organism>
<keyword evidence="2" id="KW-0489">Methyltransferase</keyword>
<dbReference type="InterPro" id="IPR029063">
    <property type="entry name" value="SAM-dependent_MTases_sf"/>
</dbReference>